<comment type="caution">
    <text evidence="1">The sequence shown here is derived from an EMBL/GenBank/DDBJ whole genome shotgun (WGS) entry which is preliminary data.</text>
</comment>
<organism evidence="1">
    <name type="scientific">marine sediment metagenome</name>
    <dbReference type="NCBI Taxonomy" id="412755"/>
    <lineage>
        <taxon>unclassified sequences</taxon>
        <taxon>metagenomes</taxon>
        <taxon>ecological metagenomes</taxon>
    </lineage>
</organism>
<dbReference type="AlphaFoldDB" id="X0SY84"/>
<feature type="non-terminal residue" evidence="1">
    <location>
        <position position="1"/>
    </location>
</feature>
<name>X0SY84_9ZZZZ</name>
<dbReference type="EMBL" id="BARS01018800">
    <property type="protein sequence ID" value="GAF85929.1"/>
    <property type="molecule type" value="Genomic_DNA"/>
</dbReference>
<accession>X0SY84</accession>
<sequence length="95" mass="10394">ATTANLGIFAVLAREGIVIALDGKKYDLGRPKLGIVMGDYSQVGCNSVSDPGTFLAPWTITYQLTRLNRGFYGPNEVLKNKPMEHGIIERSPLTR</sequence>
<gene>
    <name evidence="1" type="ORF">S01H1_30536</name>
</gene>
<evidence type="ECO:0000313" key="1">
    <source>
        <dbReference type="EMBL" id="GAF85929.1"/>
    </source>
</evidence>
<protein>
    <submittedName>
        <fullName evidence="1">Uncharacterized protein</fullName>
    </submittedName>
</protein>
<reference evidence="1" key="1">
    <citation type="journal article" date="2014" name="Front. Microbiol.">
        <title>High frequency of phylogenetically diverse reductive dehalogenase-homologous genes in deep subseafloor sedimentary metagenomes.</title>
        <authorList>
            <person name="Kawai M."/>
            <person name="Futagami T."/>
            <person name="Toyoda A."/>
            <person name="Takaki Y."/>
            <person name="Nishi S."/>
            <person name="Hori S."/>
            <person name="Arai W."/>
            <person name="Tsubouchi T."/>
            <person name="Morono Y."/>
            <person name="Uchiyama I."/>
            <person name="Ito T."/>
            <person name="Fujiyama A."/>
            <person name="Inagaki F."/>
            <person name="Takami H."/>
        </authorList>
    </citation>
    <scope>NUCLEOTIDE SEQUENCE</scope>
    <source>
        <strain evidence="1">Expedition CK06-06</strain>
    </source>
</reference>
<proteinExistence type="predicted"/>